<protein>
    <recommendedName>
        <fullName evidence="3">Lipoprotein</fullName>
    </recommendedName>
</protein>
<name>A0ABS6J0G1_9RHOB</name>
<dbReference type="PROSITE" id="PS51257">
    <property type="entry name" value="PROKAR_LIPOPROTEIN"/>
    <property type="match status" value="1"/>
</dbReference>
<organism evidence="1 2">
    <name type="scientific">Paragemmobacter amnigenus</name>
    <dbReference type="NCBI Taxonomy" id="2852097"/>
    <lineage>
        <taxon>Bacteria</taxon>
        <taxon>Pseudomonadati</taxon>
        <taxon>Pseudomonadota</taxon>
        <taxon>Alphaproteobacteria</taxon>
        <taxon>Rhodobacterales</taxon>
        <taxon>Paracoccaceae</taxon>
        <taxon>Paragemmobacter</taxon>
    </lineage>
</organism>
<gene>
    <name evidence="1" type="ORF">GU927_002715</name>
</gene>
<evidence type="ECO:0008006" key="3">
    <source>
        <dbReference type="Google" id="ProtNLM"/>
    </source>
</evidence>
<keyword evidence="2" id="KW-1185">Reference proteome</keyword>
<dbReference type="Proteomes" id="UP000731907">
    <property type="component" value="Unassembled WGS sequence"/>
</dbReference>
<evidence type="ECO:0000313" key="1">
    <source>
        <dbReference type="EMBL" id="MBU9696751.1"/>
    </source>
</evidence>
<evidence type="ECO:0000313" key="2">
    <source>
        <dbReference type="Proteomes" id="UP000731907"/>
    </source>
</evidence>
<dbReference type="EMBL" id="JAAATX020000002">
    <property type="protein sequence ID" value="MBU9696751.1"/>
    <property type="molecule type" value="Genomic_DNA"/>
</dbReference>
<sequence>MNGASKILTVSYGTFSCTLEGFDDPFNTMKAIAEYFRDLAAGDRYFGAEPPTPDAAMLHRIAEREIQRRVEAKIQENGVVLRASDGAEPLAAPVPVAAVPAVAADPVAAVAAPVSAPVVQPEAPAVQPASAAMAETVAEKLSRLRSEVAAQPAVQPPAVTMPAVSFAIPDYVEDDVSDLVATTRPEEPAATAAEGIAAAETADEDYLPEAWSGDAPEEGLALTDDLALALAADEAAEARPAPVLPEETDLGEAADALPGSVLAALAASAEEAIGADEGEGVSSEPDMAELAAPAPVSLPDVAEDGSAEDDAALLAAIGGLDDMAAAPQDAAPVAPSQAELAEVDAVADDLQDADAEEPVPAGVIEGLAHPPAGETVPDAADEIPAIDAGETSVATETRPGAVEKAQRARARVIRIRRGEPDPEAEAAPLSIFAEVEDEPAPAKAAPVVAEETAAAGIEALLSAEDEAELQRELAALRANDQDIVADTPDEVSRLVIQQESRRGFDGPSADEALGRLMQQTDTEMEGSDIKRRQSAIAHLKAAVAATVAERKVTGEAANDTATVSRLARYRDDLARVVKSALPGRGATTAAPSGDRPAPLVLVSEQRIDRPRALPTAQPSAAAGPIRPRRVTAAMGGLRAAGEIAQLAMEEEEDEDDQTGAADVAAVPQGFAEFVEKVGAQSLEEVLEASAAYLAGVEGLPQFSRPQLMRRVSAVMPGGTLQREDGLRSFGTLLRDGRIAKVRRGLFTLSDGSAYLAEARKIAG</sequence>
<comment type="caution">
    <text evidence="1">The sequence shown here is derived from an EMBL/GenBank/DDBJ whole genome shotgun (WGS) entry which is preliminary data.</text>
</comment>
<proteinExistence type="predicted"/>
<reference evidence="1 2" key="1">
    <citation type="submission" date="2021-06" db="EMBL/GenBank/DDBJ databases">
        <title>Rhodobacteraceae bacterium strain HSP-20.</title>
        <authorList>
            <person name="Chen W.-M."/>
        </authorList>
    </citation>
    <scope>NUCLEOTIDE SEQUENCE [LARGE SCALE GENOMIC DNA]</scope>
    <source>
        <strain evidence="1 2">HSP-20</strain>
    </source>
</reference>
<dbReference type="RefSeq" id="WP_161760827.1">
    <property type="nucleotide sequence ID" value="NZ_JAAATX020000002.1"/>
</dbReference>
<accession>A0ABS6J0G1</accession>